<dbReference type="GeneID" id="36515736"/>
<feature type="transmembrane region" description="Helical" evidence="1">
    <location>
        <begin position="191"/>
        <end position="209"/>
    </location>
</feature>
<proteinExistence type="predicted"/>
<keyword evidence="1" id="KW-0812">Transmembrane</keyword>
<keyword evidence="1" id="KW-1133">Transmembrane helix</keyword>
<reference evidence="2 3" key="1">
    <citation type="submission" date="2017-04" db="EMBL/GenBank/DDBJ databases">
        <title>Genome sequencing of [Candida] sorbophila.</title>
        <authorList>
            <person name="Ahn J.O."/>
        </authorList>
    </citation>
    <scope>NUCLEOTIDE SEQUENCE [LARGE SCALE GENOMIC DNA]</scope>
    <source>
        <strain evidence="2 3">DS02</strain>
    </source>
</reference>
<feature type="transmembrane region" description="Helical" evidence="1">
    <location>
        <begin position="154"/>
        <end position="171"/>
    </location>
</feature>
<dbReference type="RefSeq" id="XP_024664313.1">
    <property type="nucleotide sequence ID" value="XM_024808545.1"/>
</dbReference>
<evidence type="ECO:0000313" key="3">
    <source>
        <dbReference type="Proteomes" id="UP000238350"/>
    </source>
</evidence>
<name>A0A2T0FH92_9ASCO</name>
<dbReference type="Proteomes" id="UP000238350">
    <property type="component" value="Unassembled WGS sequence"/>
</dbReference>
<evidence type="ECO:0000256" key="1">
    <source>
        <dbReference type="SAM" id="Phobius"/>
    </source>
</evidence>
<sequence length="394" mass="44021">MKRFLRFNSTLGSLDVASLRTKIAAATIKPSEALRACAKLENDHIASSTAEALGQSEKSVEEARNVLQEALDKFKIDEPTLKAFFVAQPPPSATASILALQAYNKQNPQTALSETVSMIPFRRATYFCDFDVAFRILDLTSGRKSPHQAVAGRRIYKIVALWAAGMGAALFGLDKLLASGLVGDWTENRGMVLSMAATYLLAVSVYGTLARQNSKSGVGEVLRWSKGVLLTQRSQRARELKMASLMAEMNRSLPENHGECAVKMLQELQARDLETVESEDELLIKEYWARGGDGFEWVEPDQDPAWQIWRARMEKSKQQRIGSPYVRHDATPKQLDWAERVANNQDDPITIPHASLIDITKLSVEEKFAMLDQELKSLKENDRPAEIDKPRKDN</sequence>
<organism evidence="2 3">
    <name type="scientific">Wickerhamiella sorbophila</name>
    <dbReference type="NCBI Taxonomy" id="45607"/>
    <lineage>
        <taxon>Eukaryota</taxon>
        <taxon>Fungi</taxon>
        <taxon>Dikarya</taxon>
        <taxon>Ascomycota</taxon>
        <taxon>Saccharomycotina</taxon>
        <taxon>Dipodascomycetes</taxon>
        <taxon>Dipodascales</taxon>
        <taxon>Trichomonascaceae</taxon>
        <taxon>Wickerhamiella</taxon>
    </lineage>
</organism>
<comment type="caution">
    <text evidence="2">The sequence shown here is derived from an EMBL/GenBank/DDBJ whole genome shotgun (WGS) entry which is preliminary data.</text>
</comment>
<keyword evidence="1" id="KW-0472">Membrane</keyword>
<dbReference type="OrthoDB" id="4089405at2759"/>
<gene>
    <name evidence="2" type="ORF">B9G98_01988</name>
</gene>
<accession>A0A2T0FH92</accession>
<dbReference type="STRING" id="45607.A0A2T0FH92"/>
<evidence type="ECO:0000313" key="2">
    <source>
        <dbReference type="EMBL" id="PRT54368.1"/>
    </source>
</evidence>
<dbReference type="EMBL" id="NDIQ01000021">
    <property type="protein sequence ID" value="PRT54368.1"/>
    <property type="molecule type" value="Genomic_DNA"/>
</dbReference>
<protein>
    <submittedName>
        <fullName evidence="2">Uncharacterized protein</fullName>
    </submittedName>
</protein>
<keyword evidence="3" id="KW-1185">Reference proteome</keyword>
<dbReference type="AlphaFoldDB" id="A0A2T0FH92"/>